<name>A0A8R7VBB8_TRIUA</name>
<reference evidence="2" key="1">
    <citation type="journal article" date="2013" name="Nature">
        <title>Draft genome of the wheat A-genome progenitor Triticum urartu.</title>
        <authorList>
            <person name="Ling H.Q."/>
            <person name="Zhao S."/>
            <person name="Liu D."/>
            <person name="Wang J."/>
            <person name="Sun H."/>
            <person name="Zhang C."/>
            <person name="Fan H."/>
            <person name="Li D."/>
            <person name="Dong L."/>
            <person name="Tao Y."/>
            <person name="Gao C."/>
            <person name="Wu H."/>
            <person name="Li Y."/>
            <person name="Cui Y."/>
            <person name="Guo X."/>
            <person name="Zheng S."/>
            <person name="Wang B."/>
            <person name="Yu K."/>
            <person name="Liang Q."/>
            <person name="Yang W."/>
            <person name="Lou X."/>
            <person name="Chen J."/>
            <person name="Feng M."/>
            <person name="Jian J."/>
            <person name="Zhang X."/>
            <person name="Luo G."/>
            <person name="Jiang Y."/>
            <person name="Liu J."/>
            <person name="Wang Z."/>
            <person name="Sha Y."/>
            <person name="Zhang B."/>
            <person name="Wu H."/>
            <person name="Tang D."/>
            <person name="Shen Q."/>
            <person name="Xue P."/>
            <person name="Zou S."/>
            <person name="Wang X."/>
            <person name="Liu X."/>
            <person name="Wang F."/>
            <person name="Yang Y."/>
            <person name="An X."/>
            <person name="Dong Z."/>
            <person name="Zhang K."/>
            <person name="Zhang X."/>
            <person name="Luo M.C."/>
            <person name="Dvorak J."/>
            <person name="Tong Y."/>
            <person name="Wang J."/>
            <person name="Yang H."/>
            <person name="Li Z."/>
            <person name="Wang D."/>
            <person name="Zhang A."/>
            <person name="Wang J."/>
        </authorList>
    </citation>
    <scope>NUCLEOTIDE SEQUENCE</scope>
    <source>
        <strain evidence="2">cv. G1812</strain>
    </source>
</reference>
<dbReference type="Proteomes" id="UP000015106">
    <property type="component" value="Chromosome 7"/>
</dbReference>
<evidence type="ECO:0000313" key="1">
    <source>
        <dbReference type="EnsemblPlants" id="TuG1812G0700005326.01.T01.cds334926"/>
    </source>
</evidence>
<dbReference type="AlphaFoldDB" id="A0A8R7VBB8"/>
<keyword evidence="2" id="KW-1185">Reference proteome</keyword>
<proteinExistence type="predicted"/>
<dbReference type="EnsemblPlants" id="TuG1812G0700005326.01.T01">
    <property type="protein sequence ID" value="TuG1812G0700005326.01.T01.cds334926"/>
    <property type="gene ID" value="TuG1812G0700005326.01"/>
</dbReference>
<reference evidence="1" key="2">
    <citation type="submission" date="2018-03" db="EMBL/GenBank/DDBJ databases">
        <title>The Triticum urartu genome reveals the dynamic nature of wheat genome evolution.</title>
        <authorList>
            <person name="Ling H."/>
            <person name="Ma B."/>
            <person name="Shi X."/>
            <person name="Liu H."/>
            <person name="Dong L."/>
            <person name="Sun H."/>
            <person name="Cao Y."/>
            <person name="Gao Q."/>
            <person name="Zheng S."/>
            <person name="Li Y."/>
            <person name="Yu Y."/>
            <person name="Du H."/>
            <person name="Qi M."/>
            <person name="Li Y."/>
            <person name="Yu H."/>
            <person name="Cui Y."/>
            <person name="Wang N."/>
            <person name="Chen C."/>
            <person name="Wu H."/>
            <person name="Zhao Y."/>
            <person name="Zhang J."/>
            <person name="Li Y."/>
            <person name="Zhou W."/>
            <person name="Zhang B."/>
            <person name="Hu W."/>
            <person name="Eijk M."/>
            <person name="Tang J."/>
            <person name="Witsenboer H."/>
            <person name="Zhao S."/>
            <person name="Li Z."/>
            <person name="Zhang A."/>
            <person name="Wang D."/>
            <person name="Liang C."/>
        </authorList>
    </citation>
    <scope>NUCLEOTIDE SEQUENCE [LARGE SCALE GENOMIC DNA]</scope>
    <source>
        <strain evidence="1">cv. G1812</strain>
    </source>
</reference>
<dbReference type="PROSITE" id="PS51257">
    <property type="entry name" value="PROKAR_LIPOPROTEIN"/>
    <property type="match status" value="1"/>
</dbReference>
<organism evidence="1 2">
    <name type="scientific">Triticum urartu</name>
    <name type="common">Red wild einkorn</name>
    <name type="synonym">Crithodium urartu</name>
    <dbReference type="NCBI Taxonomy" id="4572"/>
    <lineage>
        <taxon>Eukaryota</taxon>
        <taxon>Viridiplantae</taxon>
        <taxon>Streptophyta</taxon>
        <taxon>Embryophyta</taxon>
        <taxon>Tracheophyta</taxon>
        <taxon>Spermatophyta</taxon>
        <taxon>Magnoliopsida</taxon>
        <taxon>Liliopsida</taxon>
        <taxon>Poales</taxon>
        <taxon>Poaceae</taxon>
        <taxon>BOP clade</taxon>
        <taxon>Pooideae</taxon>
        <taxon>Triticodae</taxon>
        <taxon>Triticeae</taxon>
        <taxon>Triticinae</taxon>
        <taxon>Triticum</taxon>
    </lineage>
</organism>
<reference evidence="1" key="3">
    <citation type="submission" date="2022-06" db="UniProtKB">
        <authorList>
            <consortium name="EnsemblPlants"/>
        </authorList>
    </citation>
    <scope>IDENTIFICATION</scope>
</reference>
<evidence type="ECO:0000313" key="2">
    <source>
        <dbReference type="Proteomes" id="UP000015106"/>
    </source>
</evidence>
<dbReference type="Gramene" id="TuG1812G0700005326.01.T01">
    <property type="protein sequence ID" value="TuG1812G0700005326.01.T01.cds334926"/>
    <property type="gene ID" value="TuG1812G0700005326.01"/>
</dbReference>
<accession>A0A8R7VBB8</accession>
<protein>
    <submittedName>
        <fullName evidence="1">Uncharacterized protein</fullName>
    </submittedName>
</protein>
<sequence>MPGTARAPQGPKFSREQCGWSTAGCGCSTLWRQRPRGAGECLCAARAPSRCGLGEAWCRAGARDGGHGLALLATTWRRGPATGVARARPGGGGAWRDCINIDDYGVGGAAHDAHAGGRPCREPTPLICTDVRFRRGRRSRWFRSPSPAWGRGQTL</sequence>